<evidence type="ECO:0000313" key="2">
    <source>
        <dbReference type="Proteomes" id="UP001162992"/>
    </source>
</evidence>
<sequence>MSSTIGASFLACFFVLSCCCSKMKVAMVAAAALALLAVLAMSPPVRSADCNSVTNSLAGNCLQYVVGSSSSTLPNPQSKCCVTLNQLTPDEVCKCLAGRLRNTPVWLKAVYLWSMCKCNPARCSSIFGGQSLLMCCFMINDYTGGQ</sequence>
<gene>
    <name evidence="1" type="ORF">O6H91_21G030700</name>
</gene>
<dbReference type="EMBL" id="CM055112">
    <property type="protein sequence ID" value="KAJ7517594.1"/>
    <property type="molecule type" value="Genomic_DNA"/>
</dbReference>
<accession>A0ACC2AJ49</accession>
<reference evidence="2" key="1">
    <citation type="journal article" date="2024" name="Proc. Natl. Acad. Sci. U.S.A.">
        <title>Extraordinary preservation of gene collinearity over three hundred million years revealed in homosporous lycophytes.</title>
        <authorList>
            <person name="Li C."/>
            <person name="Wickell D."/>
            <person name="Kuo L.Y."/>
            <person name="Chen X."/>
            <person name="Nie B."/>
            <person name="Liao X."/>
            <person name="Peng D."/>
            <person name="Ji J."/>
            <person name="Jenkins J."/>
            <person name="Williams M."/>
            <person name="Shu S."/>
            <person name="Plott C."/>
            <person name="Barry K."/>
            <person name="Rajasekar S."/>
            <person name="Grimwood J."/>
            <person name="Han X."/>
            <person name="Sun S."/>
            <person name="Hou Z."/>
            <person name="He W."/>
            <person name="Dai G."/>
            <person name="Sun C."/>
            <person name="Schmutz J."/>
            <person name="Leebens-Mack J.H."/>
            <person name="Li F.W."/>
            <person name="Wang L."/>
        </authorList>
    </citation>
    <scope>NUCLEOTIDE SEQUENCE [LARGE SCALE GENOMIC DNA]</scope>
    <source>
        <strain evidence="2">cv. PW_Plant_1</strain>
    </source>
</reference>
<dbReference type="Proteomes" id="UP001162992">
    <property type="component" value="Chromosome 21"/>
</dbReference>
<proteinExistence type="predicted"/>
<organism evidence="1 2">
    <name type="scientific">Diphasiastrum complanatum</name>
    <name type="common">Issler's clubmoss</name>
    <name type="synonym">Lycopodium complanatum</name>
    <dbReference type="NCBI Taxonomy" id="34168"/>
    <lineage>
        <taxon>Eukaryota</taxon>
        <taxon>Viridiplantae</taxon>
        <taxon>Streptophyta</taxon>
        <taxon>Embryophyta</taxon>
        <taxon>Tracheophyta</taxon>
        <taxon>Lycopodiopsida</taxon>
        <taxon>Lycopodiales</taxon>
        <taxon>Lycopodiaceae</taxon>
        <taxon>Lycopodioideae</taxon>
        <taxon>Diphasiastrum</taxon>
    </lineage>
</organism>
<evidence type="ECO:0000313" key="1">
    <source>
        <dbReference type="EMBL" id="KAJ7517594.1"/>
    </source>
</evidence>
<name>A0ACC2AJ49_DIPCM</name>
<comment type="caution">
    <text evidence="1">The sequence shown here is derived from an EMBL/GenBank/DDBJ whole genome shotgun (WGS) entry which is preliminary data.</text>
</comment>
<keyword evidence="2" id="KW-1185">Reference proteome</keyword>
<protein>
    <submittedName>
        <fullName evidence="1">Uncharacterized protein</fullName>
    </submittedName>
</protein>